<evidence type="ECO:0000313" key="1">
    <source>
        <dbReference type="EMBL" id="QKW48158.1"/>
    </source>
</evidence>
<dbReference type="RefSeq" id="WP_176145996.1">
    <property type="nucleotide sequence ID" value="NZ_CP054928.1"/>
</dbReference>
<keyword evidence="1" id="KW-0614">Plasmid</keyword>
<proteinExistence type="predicted"/>
<sequence length="62" mass="6147">MRNIKITISAGLAGLIAATLAGLALTVLPAENTSPTKTLADSAATQDAGSGDIKPLVGIVSW</sequence>
<name>A0A7H8N2D9_STRMI</name>
<gene>
    <name evidence="1" type="ORF">HUT09_37130</name>
</gene>
<dbReference type="GeneID" id="87636878"/>
<evidence type="ECO:0000313" key="2">
    <source>
        <dbReference type="Proteomes" id="UP000509345"/>
    </source>
</evidence>
<protein>
    <submittedName>
        <fullName evidence="1">Uncharacterized protein</fullName>
    </submittedName>
</protein>
<dbReference type="EMBL" id="CP054928">
    <property type="protein sequence ID" value="QKW48158.1"/>
    <property type="molecule type" value="Genomic_DNA"/>
</dbReference>
<organism evidence="1 2">
    <name type="scientific">Streptomyces microflavus</name>
    <name type="common">Streptomyces lipmanii</name>
    <dbReference type="NCBI Taxonomy" id="1919"/>
    <lineage>
        <taxon>Bacteria</taxon>
        <taxon>Bacillati</taxon>
        <taxon>Actinomycetota</taxon>
        <taxon>Actinomycetes</taxon>
        <taxon>Kitasatosporales</taxon>
        <taxon>Streptomycetaceae</taxon>
        <taxon>Streptomyces</taxon>
    </lineage>
</organism>
<dbReference type="Proteomes" id="UP000509345">
    <property type="component" value="Plasmid unnamed2"/>
</dbReference>
<reference evidence="1 2" key="1">
    <citation type="submission" date="2020-06" db="EMBL/GenBank/DDBJ databases">
        <title>Genome mining for natural products.</title>
        <authorList>
            <person name="Zhang B."/>
            <person name="Shi J."/>
            <person name="Ge H."/>
        </authorList>
    </citation>
    <scope>NUCLEOTIDE SEQUENCE [LARGE SCALE GENOMIC DNA]</scope>
    <source>
        <strain evidence="1 2">NA06532</strain>
        <plasmid evidence="1 2">unnamed2</plasmid>
    </source>
</reference>
<geneLocation type="plasmid" evidence="1 2">
    <name>unnamed2</name>
</geneLocation>
<accession>A0A7H8N2D9</accession>
<dbReference type="AlphaFoldDB" id="A0A7H8N2D9"/>